<evidence type="ECO:0000256" key="6">
    <source>
        <dbReference type="SAM" id="Coils"/>
    </source>
</evidence>
<evidence type="ECO:0000256" key="7">
    <source>
        <dbReference type="SAM" id="MobiDB-lite"/>
    </source>
</evidence>
<sequence>MADSAAASLLEQLSKAFLELQARRDASSGDQVPWKEIEEHFCNLDSTFKGKFAELEAKEKELEQKEAETRSLIAERKAAVAAKEQEMLDRVQELKDVAVAAISAVASISASHQQANPEPMNDGQEREKENKVSSSLNDKNSMNNSEGFPDGTMENPQGVANIVKPRPELVQFCQQMDAAGLLQFTLENETTLDDIRVELSVALESALEPARLVLELLEGFHLPNESDQPENDQRDSALEGMSRSRIIILEALAAFLVRVDAGHILNTETKQEAKEIACEWILSLKGAEEAANGNNSWGAEALLQLLATFRVASEFDEDELCKLVLAAAHHRQTPELCCSLGLTEKMPDIIQQLISSGRQVDAVRFIHAFQLTESFPPVPLLKTFLKDLRRNSQGKGSSTAEGASSPQIDINARELAALRAVIGCVREFNLEASYTLDPLQKRLEQLEKAKPDKKRGGVGDPSKNHFQPSKKSKSKGGGGPHKFRGPQVGVPGHRKGPPAFAQRTAFMGRHPISIPHDYPISAQSRYAQQGYDHRAYYHPQGNIISSTPYNPAGSSNYGSYNASSLQNSYPYM</sequence>
<proteinExistence type="inferred from homology"/>
<comment type="caution">
    <text evidence="8">The sequence shown here is derived from an EMBL/GenBank/DDBJ whole genome shotgun (WGS) entry which is preliminary data.</text>
</comment>
<keyword evidence="4 5" id="KW-0287">Flowering</keyword>
<evidence type="ECO:0000313" key="8">
    <source>
        <dbReference type="EMBL" id="OWM82126.1"/>
    </source>
</evidence>
<keyword evidence="11" id="KW-1185">Reference proteome</keyword>
<accession>A0A218XBP2</accession>
<name>A0A218XBP2_PUNGR</name>
<dbReference type="PANTHER" id="PTHR31791:SF41">
    <property type="entry name" value="FRIGIDA-LIKE PROTEIN"/>
    <property type="match status" value="1"/>
</dbReference>
<evidence type="ECO:0000256" key="5">
    <source>
        <dbReference type="RuleBase" id="RU364012"/>
    </source>
</evidence>
<reference evidence="9 11" key="3">
    <citation type="submission" date="2017-11" db="EMBL/GenBank/DDBJ databases">
        <title>De-novo sequencing of pomegranate (Punica granatum L.) genome.</title>
        <authorList>
            <person name="Akparov Z."/>
            <person name="Amiraslanov A."/>
            <person name="Hajiyeva S."/>
            <person name="Abbasov M."/>
            <person name="Kaur K."/>
            <person name="Hamwieh A."/>
            <person name="Solovyev V."/>
            <person name="Salamov A."/>
            <person name="Braich B."/>
            <person name="Kosarev P."/>
            <person name="Mahmoud A."/>
            <person name="Hajiyev E."/>
            <person name="Babayeva S."/>
            <person name="Izzatullayeva V."/>
            <person name="Mammadov A."/>
            <person name="Mammadov A."/>
            <person name="Sharifova S."/>
            <person name="Ojaghi J."/>
            <person name="Eynullazada K."/>
            <person name="Bayramov B."/>
            <person name="Abdulazimova A."/>
            <person name="Shahmuradov I."/>
        </authorList>
    </citation>
    <scope>NUCLEOTIDE SEQUENCE [LARGE SCALE GENOMIC DNA]</scope>
    <source>
        <strain evidence="9">AG2017</strain>
        <strain evidence="11">cv. AG2017</strain>
        <tissue evidence="9">Leaf</tissue>
    </source>
</reference>
<evidence type="ECO:0000313" key="11">
    <source>
        <dbReference type="Proteomes" id="UP000233551"/>
    </source>
</evidence>
<feature type="coiled-coil region" evidence="6">
    <location>
        <begin position="48"/>
        <end position="75"/>
    </location>
</feature>
<gene>
    <name evidence="8" type="ORF">CDL15_Pgr001700</name>
    <name evidence="9" type="ORF">CRG98_038358</name>
</gene>
<feature type="compositionally biased region" description="Polar residues" evidence="7">
    <location>
        <begin position="132"/>
        <end position="146"/>
    </location>
</feature>
<reference evidence="8" key="2">
    <citation type="submission" date="2017-06" db="EMBL/GenBank/DDBJ databases">
        <title>The pomegranate genome and the genomics of punicalagin biosynthesis.</title>
        <authorList>
            <person name="Xu C."/>
        </authorList>
    </citation>
    <scope>NUCLEOTIDE SEQUENCE [LARGE SCALE GENOMIC DNA]</scope>
    <source>
        <tissue evidence="8">Fresh leaf</tissue>
    </source>
</reference>
<comment type="similarity">
    <text evidence="1 5">Belongs to the Frigida family.</text>
</comment>
<evidence type="ECO:0000313" key="9">
    <source>
        <dbReference type="EMBL" id="PKI41246.1"/>
    </source>
</evidence>
<dbReference type="EMBL" id="PGOL01003425">
    <property type="protein sequence ID" value="PKI41246.1"/>
    <property type="molecule type" value="Genomic_DNA"/>
</dbReference>
<keyword evidence="6" id="KW-0175">Coiled coil</keyword>
<keyword evidence="2 5" id="KW-0217">Developmental protein</keyword>
<dbReference type="Proteomes" id="UP000197138">
    <property type="component" value="Unassembled WGS sequence"/>
</dbReference>
<dbReference type="InterPro" id="IPR012474">
    <property type="entry name" value="Frigida"/>
</dbReference>
<dbReference type="AlphaFoldDB" id="A0A218XBP2"/>
<dbReference type="PANTHER" id="PTHR31791">
    <property type="entry name" value="FRIGIDA-LIKE PROTEIN 3-RELATED"/>
    <property type="match status" value="1"/>
</dbReference>
<dbReference type="OrthoDB" id="1930990at2759"/>
<dbReference type="EMBL" id="MTKT01002011">
    <property type="protein sequence ID" value="OWM82126.1"/>
    <property type="molecule type" value="Genomic_DNA"/>
</dbReference>
<protein>
    <recommendedName>
        <fullName evidence="5">FRIGIDA-like protein</fullName>
    </recommendedName>
</protein>
<reference evidence="10" key="1">
    <citation type="journal article" date="2017" name="Plant J.">
        <title>The pomegranate (Punica granatum L.) genome and the genomics of punicalagin biosynthesis.</title>
        <authorList>
            <person name="Qin G."/>
            <person name="Xu C."/>
            <person name="Ming R."/>
            <person name="Tang H."/>
            <person name="Guyot R."/>
            <person name="Kramer E.M."/>
            <person name="Hu Y."/>
            <person name="Yi X."/>
            <person name="Qi Y."/>
            <person name="Xu X."/>
            <person name="Gao Z."/>
            <person name="Pan H."/>
            <person name="Jian J."/>
            <person name="Tian Y."/>
            <person name="Yue Z."/>
            <person name="Xu Y."/>
        </authorList>
    </citation>
    <scope>NUCLEOTIDE SEQUENCE [LARGE SCALE GENOMIC DNA]</scope>
    <source>
        <strain evidence="10">cv. Dabenzi</strain>
    </source>
</reference>
<evidence type="ECO:0000256" key="1">
    <source>
        <dbReference type="ARBA" id="ARBA00008956"/>
    </source>
</evidence>
<evidence type="ECO:0000256" key="4">
    <source>
        <dbReference type="ARBA" id="ARBA00023089"/>
    </source>
</evidence>
<keyword evidence="3 5" id="KW-0221">Differentiation</keyword>
<dbReference type="Pfam" id="PF07899">
    <property type="entry name" value="Frigida"/>
    <property type="match status" value="1"/>
</dbReference>
<dbReference type="GO" id="GO:0030154">
    <property type="term" value="P:cell differentiation"/>
    <property type="evidence" value="ECO:0007669"/>
    <property type="project" value="UniProtKB-KW"/>
</dbReference>
<feature type="region of interest" description="Disordered" evidence="7">
    <location>
        <begin position="449"/>
        <end position="499"/>
    </location>
</feature>
<dbReference type="STRING" id="22663.A0A218XBP2"/>
<evidence type="ECO:0000256" key="2">
    <source>
        <dbReference type="ARBA" id="ARBA00022473"/>
    </source>
</evidence>
<evidence type="ECO:0000256" key="3">
    <source>
        <dbReference type="ARBA" id="ARBA00022782"/>
    </source>
</evidence>
<organism evidence="8 10">
    <name type="scientific">Punica granatum</name>
    <name type="common">Pomegranate</name>
    <dbReference type="NCBI Taxonomy" id="22663"/>
    <lineage>
        <taxon>Eukaryota</taxon>
        <taxon>Viridiplantae</taxon>
        <taxon>Streptophyta</taxon>
        <taxon>Embryophyta</taxon>
        <taxon>Tracheophyta</taxon>
        <taxon>Spermatophyta</taxon>
        <taxon>Magnoliopsida</taxon>
        <taxon>eudicotyledons</taxon>
        <taxon>Gunneridae</taxon>
        <taxon>Pentapetalae</taxon>
        <taxon>rosids</taxon>
        <taxon>malvids</taxon>
        <taxon>Myrtales</taxon>
        <taxon>Lythraceae</taxon>
        <taxon>Punica</taxon>
    </lineage>
</organism>
<dbReference type="Proteomes" id="UP000233551">
    <property type="component" value="Unassembled WGS sequence"/>
</dbReference>
<evidence type="ECO:0000313" key="10">
    <source>
        <dbReference type="Proteomes" id="UP000197138"/>
    </source>
</evidence>
<dbReference type="GO" id="GO:0009908">
    <property type="term" value="P:flower development"/>
    <property type="evidence" value="ECO:0007669"/>
    <property type="project" value="UniProtKB-KW"/>
</dbReference>
<feature type="region of interest" description="Disordered" evidence="7">
    <location>
        <begin position="109"/>
        <end position="159"/>
    </location>
</feature>
<dbReference type="GeneID" id="116207058"/>